<protein>
    <submittedName>
        <fullName evidence="1">Uncharacterized protein</fullName>
    </submittedName>
</protein>
<dbReference type="EMBL" id="CAJJDP010000163">
    <property type="protein sequence ID" value="CAD8213302.1"/>
    <property type="molecule type" value="Genomic_DNA"/>
</dbReference>
<dbReference type="OMA" id="QKHIRET"/>
<reference evidence="1" key="1">
    <citation type="submission" date="2021-01" db="EMBL/GenBank/DDBJ databases">
        <authorList>
            <consortium name="Genoscope - CEA"/>
            <person name="William W."/>
        </authorList>
    </citation>
    <scope>NUCLEOTIDE SEQUENCE</scope>
</reference>
<proteinExistence type="predicted"/>
<organism evidence="1 2">
    <name type="scientific">Paramecium octaurelia</name>
    <dbReference type="NCBI Taxonomy" id="43137"/>
    <lineage>
        <taxon>Eukaryota</taxon>
        <taxon>Sar</taxon>
        <taxon>Alveolata</taxon>
        <taxon>Ciliophora</taxon>
        <taxon>Intramacronucleata</taxon>
        <taxon>Oligohymenophorea</taxon>
        <taxon>Peniculida</taxon>
        <taxon>Parameciidae</taxon>
        <taxon>Paramecium</taxon>
    </lineage>
</organism>
<keyword evidence="2" id="KW-1185">Reference proteome</keyword>
<accession>A0A8S1YP62</accession>
<comment type="caution">
    <text evidence="1">The sequence shown here is derived from an EMBL/GenBank/DDBJ whole genome shotgun (WGS) entry which is preliminary data.</text>
</comment>
<sequence length="252" mass="28739">MNSSSIQTEIGRYTDINHIFETVQKRGYLTQLTTFLEEVFTNEINFASQRLKEVISSMQRQGQKVEYSIQLNRNIQIFKSNFDLILTATSNNVWNQIVNSMNLISDETFQLANNKSDIISPVSRKIERQSEPDLKKMTMSQSYVSRSPSKISTIKQQQTIPLSEMSIQMRGSPTTFNKAKRQLDNSLTTSSPGVGRYRTEVAEKHIRETSPNATIGKSAKISWIDEKLQKEDAQSPGPIYNPVKTFCSKRVK</sequence>
<name>A0A8S1YP62_PAROT</name>
<dbReference type="OrthoDB" id="289277at2759"/>
<dbReference type="Proteomes" id="UP000683925">
    <property type="component" value="Unassembled WGS sequence"/>
</dbReference>
<evidence type="ECO:0000313" key="1">
    <source>
        <dbReference type="EMBL" id="CAD8213302.1"/>
    </source>
</evidence>
<gene>
    <name evidence="1" type="ORF">POCTA_138.1.T1610048</name>
</gene>
<dbReference type="AlphaFoldDB" id="A0A8S1YP62"/>
<evidence type="ECO:0000313" key="2">
    <source>
        <dbReference type="Proteomes" id="UP000683925"/>
    </source>
</evidence>